<evidence type="ECO:0000313" key="4">
    <source>
        <dbReference type="EMBL" id="KZV87195.1"/>
    </source>
</evidence>
<comment type="similarity">
    <text evidence="1">Belongs to the PITHD1 family.</text>
</comment>
<organism evidence="4 5">
    <name type="scientific">Exidia glandulosa HHB12029</name>
    <dbReference type="NCBI Taxonomy" id="1314781"/>
    <lineage>
        <taxon>Eukaryota</taxon>
        <taxon>Fungi</taxon>
        <taxon>Dikarya</taxon>
        <taxon>Basidiomycota</taxon>
        <taxon>Agaricomycotina</taxon>
        <taxon>Agaricomycetes</taxon>
        <taxon>Auriculariales</taxon>
        <taxon>Exidiaceae</taxon>
        <taxon>Exidia</taxon>
    </lineage>
</organism>
<sequence>MPHNHDHSHGASCADESHVHDHDHSHESPDAPADNLFARIDHPNVVALNCEAHQPAKILKAWHQRMDESIAIESDADDQMILRVPFTGVVKLKSVLIKAGPGEQTPTRVALYVNDEGLDFDDVAAKPSTQEFEMVQSRDVGEYQVKAAKFSNVTCVTLFFPAAQGADTINLYYVGFMGTWTESKKEPIVAVFETQANLSDHEKIQGMDGAMQSPPT</sequence>
<dbReference type="PANTHER" id="PTHR12175">
    <property type="entry name" value="AD039 HT014 THIOREDOXIN FAMILY TRP26"/>
    <property type="match status" value="1"/>
</dbReference>
<dbReference type="AlphaFoldDB" id="A0A165EL65"/>
<proteinExistence type="inferred from homology"/>
<dbReference type="OrthoDB" id="2635at2759"/>
<dbReference type="EMBL" id="KV426133">
    <property type="protein sequence ID" value="KZV87195.1"/>
    <property type="molecule type" value="Genomic_DNA"/>
</dbReference>
<feature type="compositionally biased region" description="Basic and acidic residues" evidence="2">
    <location>
        <begin position="1"/>
        <end position="29"/>
    </location>
</feature>
<accession>A0A165EL65</accession>
<dbReference type="Proteomes" id="UP000077266">
    <property type="component" value="Unassembled WGS sequence"/>
</dbReference>
<dbReference type="Gene3D" id="2.60.120.470">
    <property type="entry name" value="PITH domain"/>
    <property type="match status" value="1"/>
</dbReference>
<reference evidence="4 5" key="1">
    <citation type="journal article" date="2016" name="Mol. Biol. Evol.">
        <title>Comparative Genomics of Early-Diverging Mushroom-Forming Fungi Provides Insights into the Origins of Lignocellulose Decay Capabilities.</title>
        <authorList>
            <person name="Nagy L.G."/>
            <person name="Riley R."/>
            <person name="Tritt A."/>
            <person name="Adam C."/>
            <person name="Daum C."/>
            <person name="Floudas D."/>
            <person name="Sun H."/>
            <person name="Yadav J.S."/>
            <person name="Pangilinan J."/>
            <person name="Larsson K.H."/>
            <person name="Matsuura K."/>
            <person name="Barry K."/>
            <person name="Labutti K."/>
            <person name="Kuo R."/>
            <person name="Ohm R.A."/>
            <person name="Bhattacharya S.S."/>
            <person name="Shirouzu T."/>
            <person name="Yoshinaga Y."/>
            <person name="Martin F.M."/>
            <person name="Grigoriev I.V."/>
            <person name="Hibbett D.S."/>
        </authorList>
    </citation>
    <scope>NUCLEOTIDE SEQUENCE [LARGE SCALE GENOMIC DNA]</scope>
    <source>
        <strain evidence="4 5">HHB12029</strain>
    </source>
</reference>
<keyword evidence="5" id="KW-1185">Reference proteome</keyword>
<evidence type="ECO:0000313" key="5">
    <source>
        <dbReference type="Proteomes" id="UP000077266"/>
    </source>
</evidence>
<feature type="domain" description="PITH" evidence="3">
    <location>
        <begin position="25"/>
        <end position="196"/>
    </location>
</feature>
<dbReference type="GO" id="GO:0005737">
    <property type="term" value="C:cytoplasm"/>
    <property type="evidence" value="ECO:0007669"/>
    <property type="project" value="UniProtKB-ARBA"/>
</dbReference>
<feature type="region of interest" description="Disordered" evidence="2">
    <location>
        <begin position="1"/>
        <end position="35"/>
    </location>
</feature>
<evidence type="ECO:0000259" key="3">
    <source>
        <dbReference type="PROSITE" id="PS51532"/>
    </source>
</evidence>
<dbReference type="PROSITE" id="PS51532">
    <property type="entry name" value="PITH"/>
    <property type="match status" value="1"/>
</dbReference>
<protein>
    <submittedName>
        <fullName evidence="4">DUF1000-domain-containing protein</fullName>
    </submittedName>
</protein>
<dbReference type="InParanoid" id="A0A165EL65"/>
<dbReference type="InterPro" id="IPR037047">
    <property type="entry name" value="PITH_dom_sf"/>
</dbReference>
<dbReference type="InterPro" id="IPR008979">
    <property type="entry name" value="Galactose-bd-like_sf"/>
</dbReference>
<dbReference type="InterPro" id="IPR045099">
    <property type="entry name" value="PITH1-like"/>
</dbReference>
<dbReference type="SUPFAM" id="SSF49785">
    <property type="entry name" value="Galactose-binding domain-like"/>
    <property type="match status" value="1"/>
</dbReference>
<evidence type="ECO:0000256" key="2">
    <source>
        <dbReference type="SAM" id="MobiDB-lite"/>
    </source>
</evidence>
<name>A0A165EL65_EXIGL</name>
<dbReference type="PANTHER" id="PTHR12175:SF1">
    <property type="entry name" value="PITH DOMAIN-CONTAINING PROTEIN 1"/>
    <property type="match status" value="1"/>
</dbReference>
<evidence type="ECO:0000256" key="1">
    <source>
        <dbReference type="ARBA" id="ARBA00025788"/>
    </source>
</evidence>
<dbReference type="FunCoup" id="A0A165EL65">
    <property type="interactions" value="651"/>
</dbReference>
<dbReference type="Pfam" id="PF06201">
    <property type="entry name" value="PITH"/>
    <property type="match status" value="1"/>
</dbReference>
<dbReference type="InterPro" id="IPR010400">
    <property type="entry name" value="PITH_dom"/>
</dbReference>
<dbReference type="GO" id="GO:0005634">
    <property type="term" value="C:nucleus"/>
    <property type="evidence" value="ECO:0007669"/>
    <property type="project" value="TreeGrafter"/>
</dbReference>
<gene>
    <name evidence="4" type="ORF">EXIGLDRAFT_620951</name>
</gene>